<keyword evidence="1" id="KW-0614">Plasmid</keyword>
<dbReference type="Proteomes" id="UP000593818">
    <property type="component" value="Plasmid pSID"/>
</dbReference>
<keyword evidence="2" id="KW-1185">Reference proteome</keyword>
<geneLocation type="plasmid" evidence="1 2">
    <name>pSID</name>
</geneLocation>
<sequence>MLSVNAVVTDSVREQAAALDALRSAHARESDERGRLAMATAVTGAALVRAREMDVPWRQCQEALGGINRAAANVRWKNARQRAATGVDADSSPDALSEFADRWGGDRPLRELQALEVAAECGARQAGEVERAACEAEPGRRDYEIDDLVGRTVEDAVEAGRLALVRAARSGPVPTLEAWRIVSEAAAAFRPLWRHTDR</sequence>
<dbReference type="EMBL" id="CP063453">
    <property type="protein sequence ID" value="QOW01988.1"/>
    <property type="molecule type" value="Genomic_DNA"/>
</dbReference>
<dbReference type="RefSeq" id="WP_175428141.1">
    <property type="nucleotide sequence ID" value="NZ_CP050179.1"/>
</dbReference>
<reference evidence="1 2" key="1">
    <citation type="submission" date="2020-10" db="EMBL/GenBank/DDBJ databases">
        <title>Whole genome sequence of oil-degrading bacteria Rhodococcus pyridinivorans strain 5Ap.</title>
        <authorList>
            <person name="Akhremchuk A.E."/>
            <person name="Valentovich L.N."/>
            <person name="Charniauskaya M.I."/>
            <person name="Bukliarevich H.A."/>
            <person name="Titok M.A."/>
        </authorList>
    </citation>
    <scope>NUCLEOTIDE SEQUENCE [LARGE SCALE GENOMIC DNA]</scope>
    <source>
        <strain evidence="1 2">5Ap</strain>
        <plasmid evidence="1 2">pSID</plasmid>
    </source>
</reference>
<organism evidence="1 2">
    <name type="scientific">Rhodococcus pyridinivorans</name>
    <dbReference type="NCBI Taxonomy" id="103816"/>
    <lineage>
        <taxon>Bacteria</taxon>
        <taxon>Bacillati</taxon>
        <taxon>Actinomycetota</taxon>
        <taxon>Actinomycetes</taxon>
        <taxon>Mycobacteriales</taxon>
        <taxon>Nocardiaceae</taxon>
        <taxon>Rhodococcus</taxon>
    </lineage>
</organism>
<accession>A0A7M2XWM3</accession>
<gene>
    <name evidence="1" type="ORF">INP59_26815</name>
</gene>
<dbReference type="AlphaFoldDB" id="A0A7M2XWM3"/>
<proteinExistence type="predicted"/>
<evidence type="ECO:0000313" key="2">
    <source>
        <dbReference type="Proteomes" id="UP000593818"/>
    </source>
</evidence>
<protein>
    <submittedName>
        <fullName evidence="1">Uncharacterized protein</fullName>
    </submittedName>
</protein>
<evidence type="ECO:0000313" key="1">
    <source>
        <dbReference type="EMBL" id="QOW01988.1"/>
    </source>
</evidence>
<name>A0A7M2XWM3_9NOCA</name>